<dbReference type="KEGG" id="pbar:105428517"/>
<feature type="signal peptide" evidence="1">
    <location>
        <begin position="1"/>
        <end position="18"/>
    </location>
</feature>
<protein>
    <submittedName>
        <fullName evidence="3">Proline-rich protein 4-like isoform X1</fullName>
    </submittedName>
</protein>
<organism evidence="2 3">
    <name type="scientific">Pogonomyrmex barbatus</name>
    <name type="common">red harvester ant</name>
    <dbReference type="NCBI Taxonomy" id="144034"/>
    <lineage>
        <taxon>Eukaryota</taxon>
        <taxon>Metazoa</taxon>
        <taxon>Ecdysozoa</taxon>
        <taxon>Arthropoda</taxon>
        <taxon>Hexapoda</taxon>
        <taxon>Insecta</taxon>
        <taxon>Pterygota</taxon>
        <taxon>Neoptera</taxon>
        <taxon>Endopterygota</taxon>
        <taxon>Hymenoptera</taxon>
        <taxon>Apocrita</taxon>
        <taxon>Aculeata</taxon>
        <taxon>Formicoidea</taxon>
        <taxon>Formicidae</taxon>
        <taxon>Myrmicinae</taxon>
        <taxon>Pogonomyrmex</taxon>
    </lineage>
</organism>
<accession>A0A6I9WIL8</accession>
<sequence>MKKIIVLLAVVACSYSSGWDFGNHDGGGLTLGEISVDHHDLGAFNLGGTESHSLDTLDDHSSILNKINGWHSGGSLHGAHVIPVVKHIGVPTIKKVPISVPHPVVETVPQPYPVHEIVSKPVPFQVEKQVIKTVEKKVPTPVEKIIPVKVEKPVPFHVVKHVPVPVEKPIPIKIPIYKTIVHKIKG</sequence>
<evidence type="ECO:0000313" key="2">
    <source>
        <dbReference type="Proteomes" id="UP000504615"/>
    </source>
</evidence>
<evidence type="ECO:0000313" key="3">
    <source>
        <dbReference type="RefSeq" id="XP_011639187.1"/>
    </source>
</evidence>
<dbReference type="AlphaFoldDB" id="A0A6I9WIL8"/>
<feature type="chain" id="PRO_5026914448" evidence="1">
    <location>
        <begin position="19"/>
        <end position="186"/>
    </location>
</feature>
<dbReference type="GeneID" id="105428517"/>
<proteinExistence type="predicted"/>
<name>A0A6I9WIL8_9HYME</name>
<dbReference type="OrthoDB" id="7701533at2759"/>
<dbReference type="Proteomes" id="UP000504615">
    <property type="component" value="Unplaced"/>
</dbReference>
<dbReference type="RefSeq" id="XP_011639187.1">
    <property type="nucleotide sequence ID" value="XM_011640885.1"/>
</dbReference>
<keyword evidence="2" id="KW-1185">Reference proteome</keyword>
<keyword evidence="1" id="KW-0732">Signal</keyword>
<reference evidence="3" key="1">
    <citation type="submission" date="2025-08" db="UniProtKB">
        <authorList>
            <consortium name="RefSeq"/>
        </authorList>
    </citation>
    <scope>IDENTIFICATION</scope>
</reference>
<gene>
    <name evidence="3" type="primary">LOC105428517</name>
</gene>
<evidence type="ECO:0000256" key="1">
    <source>
        <dbReference type="SAM" id="SignalP"/>
    </source>
</evidence>